<protein>
    <submittedName>
        <fullName evidence="1">Uncharacterized protein</fullName>
    </submittedName>
</protein>
<evidence type="ECO:0000313" key="2">
    <source>
        <dbReference type="Proteomes" id="UP000198860"/>
    </source>
</evidence>
<sequence length="40" mass="4434">MKGNNLNYLFTKNLLRGFGSRDILLLVALTERPAANGLTK</sequence>
<keyword evidence="2" id="KW-1185">Reference proteome</keyword>
<proteinExistence type="predicted"/>
<gene>
    <name evidence="1" type="ORF">SAMN05421677_1272</name>
</gene>
<accession>A0A1H0ULL5</accession>
<organism evidence="1 2">
    <name type="scientific">Halobacillus aidingensis</name>
    <dbReference type="NCBI Taxonomy" id="240303"/>
    <lineage>
        <taxon>Bacteria</taxon>
        <taxon>Bacillati</taxon>
        <taxon>Bacillota</taxon>
        <taxon>Bacilli</taxon>
        <taxon>Bacillales</taxon>
        <taxon>Bacillaceae</taxon>
        <taxon>Halobacillus</taxon>
    </lineage>
</organism>
<dbReference type="EMBL" id="FNIZ01000027">
    <property type="protein sequence ID" value="SDP67054.1"/>
    <property type="molecule type" value="Genomic_DNA"/>
</dbReference>
<name>A0A1H0ULL5_HALAD</name>
<dbReference type="Proteomes" id="UP000198860">
    <property type="component" value="Unassembled WGS sequence"/>
</dbReference>
<reference evidence="2" key="1">
    <citation type="submission" date="2016-10" db="EMBL/GenBank/DDBJ databases">
        <authorList>
            <person name="Varghese N."/>
            <person name="Submissions S."/>
        </authorList>
    </citation>
    <scope>NUCLEOTIDE SEQUENCE [LARGE SCALE GENOMIC DNA]</scope>
    <source>
        <strain evidence="2">CGMCC 1.3703</strain>
    </source>
</reference>
<dbReference type="AlphaFoldDB" id="A0A1H0ULL5"/>
<evidence type="ECO:0000313" key="1">
    <source>
        <dbReference type="EMBL" id="SDP67054.1"/>
    </source>
</evidence>